<comment type="caution">
    <text evidence="4">The sequence shown here is derived from an EMBL/GenBank/DDBJ whole genome shotgun (WGS) entry which is preliminary data.</text>
</comment>
<dbReference type="InterPro" id="IPR018511">
    <property type="entry name" value="Hemolysin-typ_Ca-bd_CS"/>
</dbReference>
<feature type="region of interest" description="Disordered" evidence="3">
    <location>
        <begin position="63"/>
        <end position="87"/>
    </location>
</feature>
<evidence type="ECO:0000313" key="5">
    <source>
        <dbReference type="Proteomes" id="UP000481252"/>
    </source>
</evidence>
<dbReference type="PANTHER" id="PTHR38340">
    <property type="entry name" value="S-LAYER PROTEIN"/>
    <property type="match status" value="1"/>
</dbReference>
<evidence type="ECO:0000256" key="2">
    <source>
        <dbReference type="ARBA" id="ARBA00022525"/>
    </source>
</evidence>
<dbReference type="PRINTS" id="PR00313">
    <property type="entry name" value="CABNDNGRPT"/>
</dbReference>
<dbReference type="GO" id="GO:0005576">
    <property type="term" value="C:extracellular region"/>
    <property type="evidence" value="ECO:0007669"/>
    <property type="project" value="UniProtKB-SubCell"/>
</dbReference>
<dbReference type="GO" id="GO:0005509">
    <property type="term" value="F:calcium ion binding"/>
    <property type="evidence" value="ECO:0007669"/>
    <property type="project" value="InterPro"/>
</dbReference>
<dbReference type="Gene3D" id="2.150.10.10">
    <property type="entry name" value="Serralysin-like metalloprotease, C-terminal"/>
    <property type="match status" value="3"/>
</dbReference>
<keyword evidence="2" id="KW-0964">Secreted</keyword>
<evidence type="ECO:0000256" key="3">
    <source>
        <dbReference type="SAM" id="MobiDB-lite"/>
    </source>
</evidence>
<organism evidence="4 5">
    <name type="scientific">Mesorhizobium zhangyense</name>
    <dbReference type="NCBI Taxonomy" id="1776730"/>
    <lineage>
        <taxon>Bacteria</taxon>
        <taxon>Pseudomonadati</taxon>
        <taxon>Pseudomonadota</taxon>
        <taxon>Alphaproteobacteria</taxon>
        <taxon>Hyphomicrobiales</taxon>
        <taxon>Phyllobacteriaceae</taxon>
        <taxon>Mesorhizobium</taxon>
    </lineage>
</organism>
<dbReference type="EMBL" id="JAAKZG010000022">
    <property type="protein sequence ID" value="NGN44929.1"/>
    <property type="molecule type" value="Genomic_DNA"/>
</dbReference>
<dbReference type="Pfam" id="PF00353">
    <property type="entry name" value="HemolysinCabind"/>
    <property type="match status" value="3"/>
</dbReference>
<dbReference type="AlphaFoldDB" id="A0A7C9VGJ9"/>
<evidence type="ECO:0000313" key="4">
    <source>
        <dbReference type="EMBL" id="NGN44929.1"/>
    </source>
</evidence>
<dbReference type="InterPro" id="IPR050557">
    <property type="entry name" value="RTX_toxin/Mannuronan_C5-epim"/>
</dbReference>
<comment type="subcellular location">
    <subcellularLocation>
        <location evidence="1">Secreted</location>
    </subcellularLocation>
</comment>
<proteinExistence type="predicted"/>
<keyword evidence="5" id="KW-1185">Reference proteome</keyword>
<dbReference type="InterPro" id="IPR011049">
    <property type="entry name" value="Serralysin-like_metalloprot_C"/>
</dbReference>
<sequence length="686" mass="71166">MKYVIHNADGTVSRAEAVANATNGGAIDEGNVAIAALEGGGFAITWASRSGSNEDVHHRVFNASGDPVTGDLPTNVGSTDGTQSRPDIVGDRAGGFYIVWDDDRFDSDPGPGVTYTQAVRAVHFGADGQATGPIQQISDQWGADSNASIAISRDGSRVNIVWDDDLGQSAETNHHDSIRGHETGGRGSYRVDSGEFDEFHIDPDVAYSTGDNFMAVWTEHVSPGVFRVYGAVNGGDEFQINTSAHTHTQTKPQVVGLQSGNFLVVWNDGGFGGIDDVLGQLYSASGERIGSEFVISSDRTSNLVAGITASEMADGRVIVTWDSAHIGSTEIYARIVDPRQAAVEWVGTAVSEQFFGTVFNDNIDGRDGADRLYGEAGADRLTGGLGNDYLNGGSGSDILKGGSGDDVYVVDTAGDQVIETAGAGTDTVRSFIHWTLGANIERLELQGTANLVGTGNSLHNIIIGNVGDNTLRGGAGNDFLDGAAGNDTTLGGTGNDIFVLSSTGDRTIELAGEGTDTVKSYIDWTLGANIERLEFLGSANLIGNGNTLNNTLIGNSGNNILRGGAGNDLLLGGAGKDTLLGGAGNDTFLFNAPLGSTNIDKVNDYNVAQDTVQLENGVFTGLAAGWLSAGAFHTGAGAHDASDRIIYNATTGDLLFDKDGLGGAAAIKFATLSPGLAMTASDFFIV</sequence>
<feature type="compositionally biased region" description="Polar residues" evidence="3">
    <location>
        <begin position="75"/>
        <end position="85"/>
    </location>
</feature>
<evidence type="ECO:0000256" key="1">
    <source>
        <dbReference type="ARBA" id="ARBA00004613"/>
    </source>
</evidence>
<accession>A0A7C9VGJ9</accession>
<dbReference type="Proteomes" id="UP000481252">
    <property type="component" value="Unassembled WGS sequence"/>
</dbReference>
<gene>
    <name evidence="4" type="ORF">G6N74_28115</name>
</gene>
<dbReference type="InterPro" id="IPR001343">
    <property type="entry name" value="Hemolysn_Ca-bd"/>
</dbReference>
<protein>
    <submittedName>
        <fullName evidence="4">Calcium-binding protein</fullName>
    </submittedName>
</protein>
<dbReference type="PANTHER" id="PTHR38340:SF1">
    <property type="entry name" value="S-LAYER PROTEIN"/>
    <property type="match status" value="1"/>
</dbReference>
<name>A0A7C9VGJ9_9HYPH</name>
<dbReference type="SUPFAM" id="SSF51120">
    <property type="entry name" value="beta-Roll"/>
    <property type="match status" value="3"/>
</dbReference>
<reference evidence="4 5" key="1">
    <citation type="submission" date="2020-02" db="EMBL/GenBank/DDBJ databases">
        <title>Genome sequence of the type strain CGMCC 1.15528 of Mesorhizobium zhangyense.</title>
        <authorList>
            <person name="Gao J."/>
            <person name="Sun J."/>
        </authorList>
    </citation>
    <scope>NUCLEOTIDE SEQUENCE [LARGE SCALE GENOMIC DNA]</scope>
    <source>
        <strain evidence="4 5">CGMCC 1.15528</strain>
    </source>
</reference>
<dbReference type="RefSeq" id="WP_165121304.1">
    <property type="nucleotide sequence ID" value="NZ_JAAKZG010000022.1"/>
</dbReference>
<dbReference type="PROSITE" id="PS00330">
    <property type="entry name" value="HEMOLYSIN_CALCIUM"/>
    <property type="match status" value="1"/>
</dbReference>